<dbReference type="GO" id="GO:0004864">
    <property type="term" value="F:protein phosphatase inhibitor activity"/>
    <property type="evidence" value="ECO:0007669"/>
    <property type="project" value="InterPro"/>
</dbReference>
<dbReference type="STRING" id="1353952.A0A165K7V8"/>
<evidence type="ECO:0000256" key="1">
    <source>
        <dbReference type="SAM" id="MobiDB-lite"/>
    </source>
</evidence>
<feature type="compositionally biased region" description="Acidic residues" evidence="1">
    <location>
        <begin position="377"/>
        <end position="392"/>
    </location>
</feature>
<dbReference type="EMBL" id="KV423914">
    <property type="protein sequence ID" value="KZT62795.1"/>
    <property type="molecule type" value="Genomic_DNA"/>
</dbReference>
<dbReference type="Pfam" id="PF04979">
    <property type="entry name" value="IPP-2"/>
    <property type="match status" value="1"/>
</dbReference>
<sequence>MPGRGFDERLLLRLLWTGMRAGASPASARGSSHWIQFTYWMSLCAWASEQCCGRWGRNVPDVPIGEQCGLRTTSLSAACNVGRLRVRPPEAIQMPPLGPAAAPYLRCPLSPLLTTHIPCTLPRALPPLSLLLLHSSHTRTTQRRSVCCIPTPQHVRRSPQRCPKRADPLPPAPRVRPQAQGHPQERPAPSADDAVHVRRSPVRPFPTPPHPTPSLLTAQREMLTCARAVSSSLSWDEKNIAETDMSGENFMKITEPKTPYVRYNAELDEVEGYSSMHPFPLARLRTRLSEDGTADQDIPDFSLTQRSPMSSVPPSPHPGPAPPSPGAARTESPERRTSFGYGGSGRPSVSASSGSSRSASFSLPGEEGTRVAVGEGEWGEVEEGEPLDEEGM</sequence>
<gene>
    <name evidence="2" type="ORF">CALCODRAFT_1480</name>
</gene>
<keyword evidence="3" id="KW-1185">Reference proteome</keyword>
<protein>
    <submittedName>
        <fullName evidence="2">Uncharacterized protein</fullName>
    </submittedName>
</protein>
<feature type="region of interest" description="Disordered" evidence="1">
    <location>
        <begin position="153"/>
        <end position="215"/>
    </location>
</feature>
<dbReference type="InterPro" id="IPR007062">
    <property type="entry name" value="PPI-2"/>
</dbReference>
<proteinExistence type="predicted"/>
<feature type="compositionally biased region" description="Low complexity" evidence="1">
    <location>
        <begin position="346"/>
        <end position="365"/>
    </location>
</feature>
<name>A0A165K7V8_9BASI</name>
<feature type="compositionally biased region" description="Basic residues" evidence="1">
    <location>
        <begin position="154"/>
        <end position="163"/>
    </location>
</feature>
<feature type="region of interest" description="Disordered" evidence="1">
    <location>
        <begin position="290"/>
        <end position="392"/>
    </location>
</feature>
<evidence type="ECO:0000313" key="2">
    <source>
        <dbReference type="EMBL" id="KZT62795.1"/>
    </source>
</evidence>
<reference evidence="2 3" key="1">
    <citation type="journal article" date="2016" name="Mol. Biol. Evol.">
        <title>Comparative Genomics of Early-Diverging Mushroom-Forming Fungi Provides Insights into the Origins of Lignocellulose Decay Capabilities.</title>
        <authorList>
            <person name="Nagy L.G."/>
            <person name="Riley R."/>
            <person name="Tritt A."/>
            <person name="Adam C."/>
            <person name="Daum C."/>
            <person name="Floudas D."/>
            <person name="Sun H."/>
            <person name="Yadav J.S."/>
            <person name="Pangilinan J."/>
            <person name="Larsson K.H."/>
            <person name="Matsuura K."/>
            <person name="Barry K."/>
            <person name="Labutti K."/>
            <person name="Kuo R."/>
            <person name="Ohm R.A."/>
            <person name="Bhattacharya S.S."/>
            <person name="Shirouzu T."/>
            <person name="Yoshinaga Y."/>
            <person name="Martin F.M."/>
            <person name="Grigoriev I.V."/>
            <person name="Hibbett D.S."/>
        </authorList>
    </citation>
    <scope>NUCLEOTIDE SEQUENCE [LARGE SCALE GENOMIC DNA]</scope>
    <source>
        <strain evidence="2 3">HHB12733</strain>
    </source>
</reference>
<dbReference type="OrthoDB" id="551302at2759"/>
<dbReference type="InParanoid" id="A0A165K7V8"/>
<feature type="compositionally biased region" description="Pro residues" evidence="1">
    <location>
        <begin position="203"/>
        <end position="212"/>
    </location>
</feature>
<organism evidence="2 3">
    <name type="scientific">Calocera cornea HHB12733</name>
    <dbReference type="NCBI Taxonomy" id="1353952"/>
    <lineage>
        <taxon>Eukaryota</taxon>
        <taxon>Fungi</taxon>
        <taxon>Dikarya</taxon>
        <taxon>Basidiomycota</taxon>
        <taxon>Agaricomycotina</taxon>
        <taxon>Dacrymycetes</taxon>
        <taxon>Dacrymycetales</taxon>
        <taxon>Dacrymycetaceae</taxon>
        <taxon>Calocera</taxon>
    </lineage>
</organism>
<feature type="compositionally biased region" description="Pro residues" evidence="1">
    <location>
        <begin position="311"/>
        <end position="325"/>
    </location>
</feature>
<dbReference type="AlphaFoldDB" id="A0A165K7V8"/>
<dbReference type="GO" id="GO:0009966">
    <property type="term" value="P:regulation of signal transduction"/>
    <property type="evidence" value="ECO:0007669"/>
    <property type="project" value="InterPro"/>
</dbReference>
<evidence type="ECO:0000313" key="3">
    <source>
        <dbReference type="Proteomes" id="UP000076842"/>
    </source>
</evidence>
<accession>A0A165K7V8</accession>
<dbReference type="Proteomes" id="UP000076842">
    <property type="component" value="Unassembled WGS sequence"/>
</dbReference>